<proteinExistence type="predicted"/>
<protein>
    <submittedName>
        <fullName evidence="1">Uncharacterized protein</fullName>
    </submittedName>
</protein>
<dbReference type="Proteomes" id="UP000824260">
    <property type="component" value="Unassembled WGS sequence"/>
</dbReference>
<comment type="caution">
    <text evidence="1">The sequence shown here is derived from an EMBL/GenBank/DDBJ whole genome shotgun (WGS) entry which is preliminary data.</text>
</comment>
<evidence type="ECO:0000313" key="1">
    <source>
        <dbReference type="EMBL" id="HIQ82433.1"/>
    </source>
</evidence>
<name>A0A9D1CWB3_9FIRM</name>
<gene>
    <name evidence="1" type="ORF">IAA52_04965</name>
</gene>
<evidence type="ECO:0000313" key="2">
    <source>
        <dbReference type="Proteomes" id="UP000824260"/>
    </source>
</evidence>
<reference evidence="1" key="2">
    <citation type="journal article" date="2021" name="PeerJ">
        <title>Extensive microbial diversity within the chicken gut microbiome revealed by metagenomics and culture.</title>
        <authorList>
            <person name="Gilroy R."/>
            <person name="Ravi A."/>
            <person name="Getino M."/>
            <person name="Pursley I."/>
            <person name="Horton D.L."/>
            <person name="Alikhan N.F."/>
            <person name="Baker D."/>
            <person name="Gharbi K."/>
            <person name="Hall N."/>
            <person name="Watson M."/>
            <person name="Adriaenssens E.M."/>
            <person name="Foster-Nyarko E."/>
            <person name="Jarju S."/>
            <person name="Secka A."/>
            <person name="Antonio M."/>
            <person name="Oren A."/>
            <person name="Chaudhuri R.R."/>
            <person name="La Ragione R."/>
            <person name="Hildebrand F."/>
            <person name="Pallen M.J."/>
        </authorList>
    </citation>
    <scope>NUCLEOTIDE SEQUENCE</scope>
    <source>
        <strain evidence="1">ChiSjej6B24-2974</strain>
    </source>
</reference>
<accession>A0A9D1CWB3</accession>
<organism evidence="1 2">
    <name type="scientific">Candidatus Pullichristensenella stercorigallinarum</name>
    <dbReference type="NCBI Taxonomy" id="2840909"/>
    <lineage>
        <taxon>Bacteria</taxon>
        <taxon>Bacillati</taxon>
        <taxon>Bacillota</taxon>
        <taxon>Clostridia</taxon>
        <taxon>Candidatus Pullichristensenella</taxon>
    </lineage>
</organism>
<dbReference type="EMBL" id="DVFZ01000049">
    <property type="protein sequence ID" value="HIQ82433.1"/>
    <property type="molecule type" value="Genomic_DNA"/>
</dbReference>
<reference evidence="1" key="1">
    <citation type="submission" date="2020-10" db="EMBL/GenBank/DDBJ databases">
        <authorList>
            <person name="Gilroy R."/>
        </authorList>
    </citation>
    <scope>NUCLEOTIDE SEQUENCE</scope>
    <source>
        <strain evidence="1">ChiSjej6B24-2974</strain>
    </source>
</reference>
<dbReference type="AlphaFoldDB" id="A0A9D1CWB3"/>
<sequence>MTFIGTYGKILQPFGFFMYRGRFYKVDEEKGLVWLVTMYTGPEGVYRSLRFDCRPFCHAIEESWLQSDGSYQLDALYRRWCGQGRIDANRLGGSRDYDLAAGRQVFSEEVLGRFVEICTPEDCRLFREWYFNRISDGKFSYERLNTIYTVWEYIQMQHYEEALSSLQHARENWKNSQNAKVAKCGERQQMLAAFGEIESMLACKEYAMLQQLLRERMEYSKNTCETYFGEGRN</sequence>